<accession>A0A2G9Q1R0</accession>
<keyword evidence="3" id="KW-1185">Reference proteome</keyword>
<name>A0A2G9Q1R0_AQUCT</name>
<dbReference type="AlphaFoldDB" id="A0A2G9Q1R0"/>
<evidence type="ECO:0000256" key="1">
    <source>
        <dbReference type="SAM" id="MobiDB-lite"/>
    </source>
</evidence>
<protein>
    <submittedName>
        <fullName evidence="2">Uncharacterized protein</fullName>
    </submittedName>
</protein>
<evidence type="ECO:0000313" key="3">
    <source>
        <dbReference type="Proteomes" id="UP000228934"/>
    </source>
</evidence>
<reference evidence="3" key="1">
    <citation type="journal article" date="2017" name="Nat. Commun.">
        <title>The North American bullfrog draft genome provides insight into hormonal regulation of long noncoding RNA.</title>
        <authorList>
            <person name="Hammond S.A."/>
            <person name="Warren R.L."/>
            <person name="Vandervalk B.P."/>
            <person name="Kucuk E."/>
            <person name="Khan H."/>
            <person name="Gibb E.A."/>
            <person name="Pandoh P."/>
            <person name="Kirk H."/>
            <person name="Zhao Y."/>
            <person name="Jones M."/>
            <person name="Mungall A.J."/>
            <person name="Coope R."/>
            <person name="Pleasance S."/>
            <person name="Moore R.A."/>
            <person name="Holt R.A."/>
            <person name="Round J.M."/>
            <person name="Ohora S."/>
            <person name="Walle B.V."/>
            <person name="Veldhoen N."/>
            <person name="Helbing C.C."/>
            <person name="Birol I."/>
        </authorList>
    </citation>
    <scope>NUCLEOTIDE SEQUENCE [LARGE SCALE GENOMIC DNA]</scope>
</reference>
<gene>
    <name evidence="2" type="ORF">AB205_0217380</name>
</gene>
<dbReference type="EMBL" id="KZ369959">
    <property type="protein sequence ID" value="PIO09549.1"/>
    <property type="molecule type" value="Genomic_DNA"/>
</dbReference>
<feature type="compositionally biased region" description="Basic and acidic residues" evidence="1">
    <location>
        <begin position="1"/>
        <end position="14"/>
    </location>
</feature>
<evidence type="ECO:0000313" key="2">
    <source>
        <dbReference type="EMBL" id="PIO09549.1"/>
    </source>
</evidence>
<feature type="region of interest" description="Disordered" evidence="1">
    <location>
        <begin position="1"/>
        <end position="21"/>
    </location>
</feature>
<sequence length="128" mass="14470">MLTVRETLRSDKRASQTSGSSRGRPYLVVFRVRELLGKEPFPTPEKNSHGVENVSFLSKDIIYTRETTRISNLIHVQYFRVISIPILDQSAGNVSSVKTSYTAEKPHGSATLFTLSVREVFYLTKVSF</sequence>
<proteinExistence type="predicted"/>
<organism evidence="2 3">
    <name type="scientific">Aquarana catesbeiana</name>
    <name type="common">American bullfrog</name>
    <name type="synonym">Rana catesbeiana</name>
    <dbReference type="NCBI Taxonomy" id="8400"/>
    <lineage>
        <taxon>Eukaryota</taxon>
        <taxon>Metazoa</taxon>
        <taxon>Chordata</taxon>
        <taxon>Craniata</taxon>
        <taxon>Vertebrata</taxon>
        <taxon>Euteleostomi</taxon>
        <taxon>Amphibia</taxon>
        <taxon>Batrachia</taxon>
        <taxon>Anura</taxon>
        <taxon>Neobatrachia</taxon>
        <taxon>Ranoidea</taxon>
        <taxon>Ranidae</taxon>
        <taxon>Aquarana</taxon>
    </lineage>
</organism>
<dbReference type="Proteomes" id="UP000228934">
    <property type="component" value="Unassembled WGS sequence"/>
</dbReference>